<dbReference type="Proteomes" id="UP000537326">
    <property type="component" value="Unassembled WGS sequence"/>
</dbReference>
<dbReference type="RefSeq" id="WP_179532790.1">
    <property type="nucleotide sequence ID" value="NZ_BAAAPP010000001.1"/>
</dbReference>
<dbReference type="InterPro" id="IPR017853">
    <property type="entry name" value="GH"/>
</dbReference>
<feature type="compositionally biased region" description="Basic residues" evidence="1">
    <location>
        <begin position="10"/>
        <end position="32"/>
    </location>
</feature>
<sequence>MPSPLDPSSHRPRRPHPRRPFSRPAPAHRRRGGRLLRRLRRGAVAVVALATIAPLGLVWSPETAQAAPCRTDRRGVPSCGAYLGAAHGANDVPGHLERRAGRPLGVRRTYFTGSQVSGAVRIAAQDLRAGRLPWLSFKLPHSWQQMAAGRGDAWARDLSARLADLDGPVWVAFHHEPEGDGDIRAWRAMQERLAPLVRRAAPNVAFTVILTGWHQLYGDPAYALRHVWPRGVKVDVAGFDVYNLFGVESHGKVIDEWPRMHARYFRHFKRFARHHDTRWALGETALTDAAARRAPRWVERVHERLVRDEGVAMAYFDTEINALGSFPLTRRSRQTDFVNALRGSLRLP</sequence>
<keyword evidence="3" id="KW-1185">Reference proteome</keyword>
<feature type="region of interest" description="Disordered" evidence="1">
    <location>
        <begin position="1"/>
        <end position="32"/>
    </location>
</feature>
<proteinExistence type="predicted"/>
<dbReference type="Gene3D" id="3.20.20.80">
    <property type="entry name" value="Glycosidases"/>
    <property type="match status" value="1"/>
</dbReference>
<evidence type="ECO:0000313" key="2">
    <source>
        <dbReference type="EMBL" id="NYI12209.1"/>
    </source>
</evidence>
<name>A0A7Y9YI76_9ACTN</name>
<protein>
    <recommendedName>
        <fullName evidence="4">GH26 domain-containing protein</fullName>
    </recommendedName>
</protein>
<comment type="caution">
    <text evidence="2">The sequence shown here is derived from an EMBL/GenBank/DDBJ whole genome shotgun (WGS) entry which is preliminary data.</text>
</comment>
<accession>A0A7Y9YI76</accession>
<evidence type="ECO:0008006" key="4">
    <source>
        <dbReference type="Google" id="ProtNLM"/>
    </source>
</evidence>
<dbReference type="AlphaFoldDB" id="A0A7Y9YI76"/>
<reference evidence="2 3" key="1">
    <citation type="submission" date="2020-07" db="EMBL/GenBank/DDBJ databases">
        <title>Sequencing the genomes of 1000 actinobacteria strains.</title>
        <authorList>
            <person name="Klenk H.-P."/>
        </authorList>
    </citation>
    <scope>NUCLEOTIDE SEQUENCE [LARGE SCALE GENOMIC DNA]</scope>
    <source>
        <strain evidence="2 3">DSM 18248</strain>
    </source>
</reference>
<evidence type="ECO:0000256" key="1">
    <source>
        <dbReference type="SAM" id="MobiDB-lite"/>
    </source>
</evidence>
<organism evidence="2 3">
    <name type="scientific">Nocardioides marinus</name>
    <dbReference type="NCBI Taxonomy" id="374514"/>
    <lineage>
        <taxon>Bacteria</taxon>
        <taxon>Bacillati</taxon>
        <taxon>Actinomycetota</taxon>
        <taxon>Actinomycetes</taxon>
        <taxon>Propionibacteriales</taxon>
        <taxon>Nocardioidaceae</taxon>
        <taxon>Nocardioides</taxon>
    </lineage>
</organism>
<evidence type="ECO:0000313" key="3">
    <source>
        <dbReference type="Proteomes" id="UP000537326"/>
    </source>
</evidence>
<gene>
    <name evidence="2" type="ORF">BKA05_003724</name>
</gene>
<dbReference type="EMBL" id="JACBZI010000001">
    <property type="protein sequence ID" value="NYI12209.1"/>
    <property type="molecule type" value="Genomic_DNA"/>
</dbReference>
<dbReference type="SUPFAM" id="SSF51445">
    <property type="entry name" value="(Trans)glycosidases"/>
    <property type="match status" value="1"/>
</dbReference>